<protein>
    <recommendedName>
        <fullName evidence="9">ABC transmembrane type-1 domain-containing protein</fullName>
    </recommendedName>
</protein>
<evidence type="ECO:0000256" key="6">
    <source>
        <dbReference type="ARBA" id="ARBA00022989"/>
    </source>
</evidence>
<feature type="transmembrane region" description="Helical" evidence="8">
    <location>
        <begin position="38"/>
        <end position="64"/>
    </location>
</feature>
<dbReference type="PANTHER" id="PTHR42929:SF1">
    <property type="entry name" value="INNER MEMBRANE ABC TRANSPORTER PERMEASE PROTEIN YDCU-RELATED"/>
    <property type="match status" value="1"/>
</dbReference>
<keyword evidence="7 8" id="KW-0472">Membrane</keyword>
<dbReference type="SUPFAM" id="SSF161098">
    <property type="entry name" value="MetI-like"/>
    <property type="match status" value="1"/>
</dbReference>
<dbReference type="EMBL" id="UINC01008648">
    <property type="protein sequence ID" value="SVA38890.1"/>
    <property type="molecule type" value="Genomic_DNA"/>
</dbReference>
<dbReference type="PROSITE" id="PS50928">
    <property type="entry name" value="ABC_TM1"/>
    <property type="match status" value="1"/>
</dbReference>
<feature type="transmembrane region" description="Helical" evidence="8">
    <location>
        <begin position="172"/>
        <end position="200"/>
    </location>
</feature>
<evidence type="ECO:0000256" key="1">
    <source>
        <dbReference type="ARBA" id="ARBA00004651"/>
    </source>
</evidence>
<dbReference type="GO" id="GO:0005886">
    <property type="term" value="C:plasma membrane"/>
    <property type="evidence" value="ECO:0007669"/>
    <property type="project" value="UniProtKB-SubCell"/>
</dbReference>
<feature type="transmembrane region" description="Helical" evidence="8">
    <location>
        <begin position="92"/>
        <end position="117"/>
    </location>
</feature>
<comment type="subcellular location">
    <subcellularLocation>
        <location evidence="1">Cell membrane</location>
        <topology evidence="1">Multi-pass membrane protein</topology>
    </subcellularLocation>
</comment>
<evidence type="ECO:0000256" key="3">
    <source>
        <dbReference type="ARBA" id="ARBA00022448"/>
    </source>
</evidence>
<feature type="transmembrane region" description="Helical" evidence="8">
    <location>
        <begin position="129"/>
        <end position="152"/>
    </location>
</feature>
<feature type="transmembrane region" description="Helical" evidence="8">
    <location>
        <begin position="272"/>
        <end position="298"/>
    </location>
</feature>
<organism evidence="10">
    <name type="scientific">marine metagenome</name>
    <dbReference type="NCBI Taxonomy" id="408172"/>
    <lineage>
        <taxon>unclassified sequences</taxon>
        <taxon>metagenomes</taxon>
        <taxon>ecological metagenomes</taxon>
    </lineage>
</organism>
<dbReference type="CDD" id="cd06261">
    <property type="entry name" value="TM_PBP2"/>
    <property type="match status" value="1"/>
</dbReference>
<keyword evidence="5 8" id="KW-0812">Transmembrane</keyword>
<feature type="domain" description="ABC transmembrane type-1" evidence="9">
    <location>
        <begin position="92"/>
        <end position="299"/>
    </location>
</feature>
<dbReference type="InterPro" id="IPR000515">
    <property type="entry name" value="MetI-like"/>
</dbReference>
<reference evidence="10" key="1">
    <citation type="submission" date="2018-05" db="EMBL/GenBank/DDBJ databases">
        <authorList>
            <person name="Lanie J.A."/>
            <person name="Ng W.-L."/>
            <person name="Kazmierczak K.M."/>
            <person name="Andrzejewski T.M."/>
            <person name="Davidsen T.M."/>
            <person name="Wayne K.J."/>
            <person name="Tettelin H."/>
            <person name="Glass J.I."/>
            <person name="Rusch D."/>
            <person name="Podicherti R."/>
            <person name="Tsui H.-C.T."/>
            <person name="Winkler M.E."/>
        </authorList>
    </citation>
    <scope>NUCLEOTIDE SEQUENCE</scope>
</reference>
<evidence type="ECO:0000313" key="10">
    <source>
        <dbReference type="EMBL" id="SVA38890.1"/>
    </source>
</evidence>
<name>A0A381VEX8_9ZZZZ</name>
<dbReference type="Pfam" id="PF00528">
    <property type="entry name" value="BPD_transp_1"/>
    <property type="match status" value="1"/>
</dbReference>
<keyword evidence="4" id="KW-1003">Cell membrane</keyword>
<comment type="similarity">
    <text evidence="2">Belongs to the binding-protein-dependent transport system permease family. CysTW subfamily.</text>
</comment>
<evidence type="ECO:0000256" key="7">
    <source>
        <dbReference type="ARBA" id="ARBA00023136"/>
    </source>
</evidence>
<evidence type="ECO:0000256" key="8">
    <source>
        <dbReference type="SAM" id="Phobius"/>
    </source>
</evidence>
<keyword evidence="3" id="KW-0813">Transport</keyword>
<gene>
    <name evidence="10" type="ORF">METZ01_LOCUS91744</name>
</gene>
<dbReference type="Gene3D" id="1.10.3720.10">
    <property type="entry name" value="MetI-like"/>
    <property type="match status" value="1"/>
</dbReference>
<dbReference type="InterPro" id="IPR035906">
    <property type="entry name" value="MetI-like_sf"/>
</dbReference>
<dbReference type="PANTHER" id="PTHR42929">
    <property type="entry name" value="INNER MEMBRANE ABC TRANSPORTER PERMEASE PROTEIN YDCU-RELATED-RELATED"/>
    <property type="match status" value="1"/>
</dbReference>
<evidence type="ECO:0000259" key="9">
    <source>
        <dbReference type="PROSITE" id="PS50928"/>
    </source>
</evidence>
<dbReference type="GO" id="GO:0055085">
    <property type="term" value="P:transmembrane transport"/>
    <property type="evidence" value="ECO:0007669"/>
    <property type="project" value="InterPro"/>
</dbReference>
<evidence type="ECO:0000256" key="2">
    <source>
        <dbReference type="ARBA" id="ARBA00007069"/>
    </source>
</evidence>
<proteinExistence type="inferred from homology"/>
<sequence>MPVFRVKSRKSLIRGGQDVSASPNLWRRFVGDNGLQKWVFYLPALFMLLFFIVPLALTIVWSVFERTMFWMEPGFTLFAYESFFTSARAENYLFSMIHSGWAVVISFVIGFPIAVFVRRRIPQVAQHRVILLFILPFMISELVRVFAMRPVLGRHGLINNLLMEIGIINEPISIILFSPIGVVIGDVMSFLPFMVFAGFLAMEAVQKYVFEVCDDLGARAVHTFRDVIIPLAAPGIFAGSVFIFVNSLGVGLVPTILGGPGAVNAGLIVNQAIVAVDFPLAMAISTIMIVTMVLLLYLGHRLFDLTKILEPIH</sequence>
<accession>A0A381VEX8</accession>
<evidence type="ECO:0000256" key="5">
    <source>
        <dbReference type="ARBA" id="ARBA00022692"/>
    </source>
</evidence>
<evidence type="ECO:0000256" key="4">
    <source>
        <dbReference type="ARBA" id="ARBA00022475"/>
    </source>
</evidence>
<keyword evidence="6 8" id="KW-1133">Transmembrane helix</keyword>
<dbReference type="AlphaFoldDB" id="A0A381VEX8"/>
<feature type="transmembrane region" description="Helical" evidence="8">
    <location>
        <begin position="227"/>
        <end position="252"/>
    </location>
</feature>